<protein>
    <submittedName>
        <fullName evidence="1">Uncharacterized protein</fullName>
    </submittedName>
</protein>
<reference evidence="2" key="1">
    <citation type="submission" date="2014-08" db="EMBL/GenBank/DDBJ databases">
        <authorList>
            <person name="Edwards T."/>
        </authorList>
    </citation>
    <scope>NUCLEOTIDE SEQUENCE [LARGE SCALE GENOMIC DNA]</scope>
</reference>
<organism evidence="1 2">
    <name type="scientific">Mesorhizobium plurifarium</name>
    <dbReference type="NCBI Taxonomy" id="69974"/>
    <lineage>
        <taxon>Bacteria</taxon>
        <taxon>Pseudomonadati</taxon>
        <taxon>Pseudomonadota</taxon>
        <taxon>Alphaproteobacteria</taxon>
        <taxon>Hyphomicrobiales</taxon>
        <taxon>Phyllobacteriaceae</taxon>
        <taxon>Mesorhizobium</taxon>
    </lineage>
</organism>
<dbReference type="AlphaFoldDB" id="A0A0K2VYW2"/>
<evidence type="ECO:0000313" key="2">
    <source>
        <dbReference type="Proteomes" id="UP000182888"/>
    </source>
</evidence>
<gene>
    <name evidence="1" type="ORF">MPL1032_220073</name>
</gene>
<accession>A0A0K2VYW2</accession>
<dbReference type="Proteomes" id="UP000182888">
    <property type="component" value="Unassembled WGS sequence"/>
</dbReference>
<name>A0A0K2VYW2_MESPL</name>
<sequence>MSTGRRSRPEPEVCGPKTLWTKRTPVPMTRRWRINETDLYCDYLDRNGPAAFIFIRIGNKGGRLSHSAAASAAGQRSLLPQLKPRMKRRLGERIGREFWG</sequence>
<dbReference type="EMBL" id="CCND01000015">
    <property type="protein sequence ID" value="CDX57600.1"/>
    <property type="molecule type" value="Genomic_DNA"/>
</dbReference>
<evidence type="ECO:0000313" key="1">
    <source>
        <dbReference type="EMBL" id="CDX57600.1"/>
    </source>
</evidence>
<proteinExistence type="predicted"/>